<reference evidence="2 3" key="1">
    <citation type="submission" date="2020-03" db="EMBL/GenBank/DDBJ databases">
        <title>Alteromonas ponticola sp. nov., isolated from seawater.</title>
        <authorList>
            <person name="Yoon J.-H."/>
            <person name="Kim Y.-O."/>
        </authorList>
    </citation>
    <scope>NUCLEOTIDE SEQUENCE [LARGE SCALE GENOMIC DNA]</scope>
    <source>
        <strain evidence="2 3">MYP5</strain>
    </source>
</reference>
<dbReference type="SMART" id="SM00418">
    <property type="entry name" value="HTH_ARSR"/>
    <property type="match status" value="1"/>
</dbReference>
<dbReference type="RefSeq" id="WP_169211673.1">
    <property type="nucleotide sequence ID" value="NZ_JAATNW010000007.1"/>
</dbReference>
<dbReference type="PANTHER" id="PTHR38600">
    <property type="entry name" value="TRANSCRIPTIONAL REGULATORY PROTEIN"/>
    <property type="match status" value="1"/>
</dbReference>
<dbReference type="InterPro" id="IPR011991">
    <property type="entry name" value="ArsR-like_HTH"/>
</dbReference>
<dbReference type="CDD" id="cd00090">
    <property type="entry name" value="HTH_ARSR"/>
    <property type="match status" value="1"/>
</dbReference>
<evidence type="ECO:0000259" key="1">
    <source>
        <dbReference type="PROSITE" id="PS50987"/>
    </source>
</evidence>
<gene>
    <name evidence="2" type="ORF">HCJ96_13895</name>
</gene>
<dbReference type="Proteomes" id="UP000709336">
    <property type="component" value="Unassembled WGS sequence"/>
</dbReference>
<dbReference type="InterPro" id="IPR036390">
    <property type="entry name" value="WH_DNA-bd_sf"/>
</dbReference>
<dbReference type="Pfam" id="PF12840">
    <property type="entry name" value="HTH_20"/>
    <property type="match status" value="1"/>
</dbReference>
<sequence length="105" mass="11823">MTTEAEIYKALGDPIRLEIVKRLSSKRSCAIGELCQDLGISRQGARKQLQILVNANIASLNSVGRETKVALDIKSLQQAQRFISQLEKVWENRLLALKDFVEVVR</sequence>
<dbReference type="InterPro" id="IPR036388">
    <property type="entry name" value="WH-like_DNA-bd_sf"/>
</dbReference>
<feature type="domain" description="HTH arsR-type" evidence="1">
    <location>
        <begin position="1"/>
        <end position="93"/>
    </location>
</feature>
<dbReference type="PANTHER" id="PTHR38600:SF1">
    <property type="entry name" value="TRANSCRIPTIONAL REGULATORY PROTEIN"/>
    <property type="match status" value="1"/>
</dbReference>
<accession>A0ABX1R7A7</accession>
<keyword evidence="3" id="KW-1185">Reference proteome</keyword>
<proteinExistence type="predicted"/>
<comment type="caution">
    <text evidence="2">The sequence shown here is derived from an EMBL/GenBank/DDBJ whole genome shotgun (WGS) entry which is preliminary data.</text>
</comment>
<name>A0ABX1R7A7_9ALTE</name>
<dbReference type="InterPro" id="IPR001845">
    <property type="entry name" value="HTH_ArsR_DNA-bd_dom"/>
</dbReference>
<evidence type="ECO:0000313" key="2">
    <source>
        <dbReference type="EMBL" id="NMH61120.1"/>
    </source>
</evidence>
<organism evidence="2 3">
    <name type="scientific">Alteromonas ponticola</name>
    <dbReference type="NCBI Taxonomy" id="2720613"/>
    <lineage>
        <taxon>Bacteria</taxon>
        <taxon>Pseudomonadati</taxon>
        <taxon>Pseudomonadota</taxon>
        <taxon>Gammaproteobacteria</taxon>
        <taxon>Alteromonadales</taxon>
        <taxon>Alteromonadaceae</taxon>
        <taxon>Alteromonas/Salinimonas group</taxon>
        <taxon>Alteromonas</taxon>
    </lineage>
</organism>
<protein>
    <submittedName>
        <fullName evidence="2">Helix-turn-helix transcriptional regulator</fullName>
    </submittedName>
</protein>
<dbReference type="EMBL" id="JAATNW010000007">
    <property type="protein sequence ID" value="NMH61120.1"/>
    <property type="molecule type" value="Genomic_DNA"/>
</dbReference>
<evidence type="ECO:0000313" key="3">
    <source>
        <dbReference type="Proteomes" id="UP000709336"/>
    </source>
</evidence>
<dbReference type="SUPFAM" id="SSF46785">
    <property type="entry name" value="Winged helix' DNA-binding domain"/>
    <property type="match status" value="1"/>
</dbReference>
<dbReference type="Gene3D" id="1.10.10.10">
    <property type="entry name" value="Winged helix-like DNA-binding domain superfamily/Winged helix DNA-binding domain"/>
    <property type="match status" value="1"/>
</dbReference>
<dbReference type="PROSITE" id="PS50987">
    <property type="entry name" value="HTH_ARSR_2"/>
    <property type="match status" value="1"/>
</dbReference>